<evidence type="ECO:0000313" key="10">
    <source>
        <dbReference type="EMBL" id="PKU25086.1"/>
    </source>
</evidence>
<evidence type="ECO:0000259" key="9">
    <source>
        <dbReference type="Pfam" id="PF02470"/>
    </source>
</evidence>
<keyword evidence="5 8" id="KW-1133">Transmembrane helix</keyword>
<organism evidence="10 11">
    <name type="scientific">Telmatospirillum siberiense</name>
    <dbReference type="NCBI Taxonomy" id="382514"/>
    <lineage>
        <taxon>Bacteria</taxon>
        <taxon>Pseudomonadati</taxon>
        <taxon>Pseudomonadota</taxon>
        <taxon>Alphaproteobacteria</taxon>
        <taxon>Rhodospirillales</taxon>
        <taxon>Rhodospirillaceae</taxon>
        <taxon>Telmatospirillum</taxon>
    </lineage>
</organism>
<proteinExistence type="predicted"/>
<accession>A0A2N3PXF4</accession>
<comment type="subcellular location">
    <subcellularLocation>
        <location evidence="1">Cell inner membrane</location>
    </subcellularLocation>
</comment>
<comment type="caution">
    <text evidence="10">The sequence shown here is derived from an EMBL/GenBank/DDBJ whole genome shotgun (WGS) entry which is preliminary data.</text>
</comment>
<feature type="domain" description="Mce/MlaD" evidence="9">
    <location>
        <begin position="50"/>
        <end position="142"/>
    </location>
</feature>
<dbReference type="InterPro" id="IPR003399">
    <property type="entry name" value="Mce/MlaD"/>
</dbReference>
<sequence length="540" mass="58751">MIDSPNPPFHALPEPVIEPPRRWRFSMVWIIPLLAAVIGLSLVVQAIMQRGPTITVTFSSAEGIEPGKTKVKFKDVDIGEVKTVRLSQDRARVVVTIELVKEAGQLAVADSRFWVVRPRFAGSGVSGLGTLLSGSYIGVDAGHSSDDRTDFVGLDTPPVVASDVPGHRFKLLAEDIGSVDMGSPVYFRRIEVGHVESFTLEPDGHRIALGVFVKSPYDRFVTTETRFWHASGVDLRLDSAGVRLETQSLASILMGGIAFETAGSTDQPAQDGAVFSLAASHADAMKTPDGEPEAVVMRFRQSVRGLAVGAPVDFRGIEIGVVRSIGLTFDPDAGDFSAPVMVDIYPDRLAPQAVMKSTDRKFRASRLAELVRRGLRAQLRTGSFLTGQLYVAADFFPDAPGVRFDAGAQPMELPTVPSDMQELQQQVQSILRKLDKVPFDTLGQDAHHALVSVNTTLKRIDTLVGRTDSDILPEIRDSLQEVRRTMETTRASLAGDSPLQQDTRQALRGVAEATRSLKALSDSLNRHPESLVRGRKGEDQ</sequence>
<evidence type="ECO:0000256" key="6">
    <source>
        <dbReference type="ARBA" id="ARBA00023136"/>
    </source>
</evidence>
<dbReference type="OrthoDB" id="9806984at2"/>
<feature type="domain" description="Mce/MlaD" evidence="9">
    <location>
        <begin position="294"/>
        <end position="394"/>
    </location>
</feature>
<evidence type="ECO:0000256" key="7">
    <source>
        <dbReference type="SAM" id="MobiDB-lite"/>
    </source>
</evidence>
<evidence type="ECO:0000256" key="3">
    <source>
        <dbReference type="ARBA" id="ARBA00022519"/>
    </source>
</evidence>
<feature type="region of interest" description="Disordered" evidence="7">
    <location>
        <begin position="519"/>
        <end position="540"/>
    </location>
</feature>
<name>A0A2N3PXF4_9PROT</name>
<dbReference type="InterPro" id="IPR051800">
    <property type="entry name" value="PqiA-PqiB_transport"/>
</dbReference>
<evidence type="ECO:0000256" key="5">
    <source>
        <dbReference type="ARBA" id="ARBA00022989"/>
    </source>
</evidence>
<feature type="domain" description="Mce/MlaD" evidence="9">
    <location>
        <begin position="166"/>
        <end position="226"/>
    </location>
</feature>
<evidence type="ECO:0000313" key="11">
    <source>
        <dbReference type="Proteomes" id="UP000233293"/>
    </source>
</evidence>
<keyword evidence="11" id="KW-1185">Reference proteome</keyword>
<evidence type="ECO:0000256" key="1">
    <source>
        <dbReference type="ARBA" id="ARBA00004533"/>
    </source>
</evidence>
<feature type="transmembrane region" description="Helical" evidence="8">
    <location>
        <begin position="27"/>
        <end position="48"/>
    </location>
</feature>
<dbReference type="AlphaFoldDB" id="A0A2N3PXF4"/>
<evidence type="ECO:0000256" key="4">
    <source>
        <dbReference type="ARBA" id="ARBA00022692"/>
    </source>
</evidence>
<protein>
    <submittedName>
        <fullName evidence="10">Mammalian cell entry protein</fullName>
    </submittedName>
</protein>
<evidence type="ECO:0000256" key="8">
    <source>
        <dbReference type="SAM" id="Phobius"/>
    </source>
</evidence>
<dbReference type="EMBL" id="PIUM01000006">
    <property type="protein sequence ID" value="PKU25086.1"/>
    <property type="molecule type" value="Genomic_DNA"/>
</dbReference>
<dbReference type="Pfam" id="PF02470">
    <property type="entry name" value="MlaD"/>
    <property type="match status" value="3"/>
</dbReference>
<reference evidence="11" key="1">
    <citation type="submission" date="2017-12" db="EMBL/GenBank/DDBJ databases">
        <title>Draft genome sequence of Telmatospirillum siberiense 26-4b1T, an acidotolerant peatland alphaproteobacterium potentially involved in sulfur cycling.</title>
        <authorList>
            <person name="Hausmann B."/>
            <person name="Pjevac P."/>
            <person name="Schreck K."/>
            <person name="Herbold C.W."/>
            <person name="Daims H."/>
            <person name="Wagner M."/>
            <person name="Pester M."/>
            <person name="Loy A."/>
        </authorList>
    </citation>
    <scope>NUCLEOTIDE SEQUENCE [LARGE SCALE GENOMIC DNA]</scope>
    <source>
        <strain evidence="11">26-4b1</strain>
    </source>
</reference>
<keyword evidence="3" id="KW-0997">Cell inner membrane</keyword>
<dbReference type="RefSeq" id="WP_101250013.1">
    <property type="nucleotide sequence ID" value="NZ_PIUM01000006.1"/>
</dbReference>
<dbReference type="Proteomes" id="UP000233293">
    <property type="component" value="Unassembled WGS sequence"/>
</dbReference>
<keyword evidence="2" id="KW-1003">Cell membrane</keyword>
<gene>
    <name evidence="10" type="ORF">CWS72_07725</name>
</gene>
<keyword evidence="4 8" id="KW-0812">Transmembrane</keyword>
<dbReference type="GO" id="GO:0005886">
    <property type="term" value="C:plasma membrane"/>
    <property type="evidence" value="ECO:0007669"/>
    <property type="project" value="UniProtKB-SubCell"/>
</dbReference>
<evidence type="ECO:0000256" key="2">
    <source>
        <dbReference type="ARBA" id="ARBA00022475"/>
    </source>
</evidence>
<feature type="compositionally biased region" description="Basic and acidic residues" evidence="7">
    <location>
        <begin position="524"/>
        <end position="540"/>
    </location>
</feature>
<dbReference type="PANTHER" id="PTHR30462:SF0">
    <property type="entry name" value="INTERMEMBRANE TRANSPORT PROTEIN YEBT"/>
    <property type="match status" value="1"/>
</dbReference>
<dbReference type="PANTHER" id="PTHR30462">
    <property type="entry name" value="INTERMEMBRANE TRANSPORT PROTEIN PQIB-RELATED"/>
    <property type="match status" value="1"/>
</dbReference>
<keyword evidence="6 8" id="KW-0472">Membrane</keyword>